<gene>
    <name evidence="2" type="ORF">S06H3_25540</name>
</gene>
<dbReference type="InterPro" id="IPR013785">
    <property type="entry name" value="Aldolase_TIM"/>
</dbReference>
<dbReference type="CDD" id="cd21109">
    <property type="entry name" value="SPASM"/>
    <property type="match status" value="1"/>
</dbReference>
<dbReference type="EMBL" id="BARV01014710">
    <property type="protein sequence ID" value="GAI22242.1"/>
    <property type="molecule type" value="Genomic_DNA"/>
</dbReference>
<evidence type="ECO:0000313" key="2">
    <source>
        <dbReference type="EMBL" id="GAI22242.1"/>
    </source>
</evidence>
<comment type="caution">
    <text evidence="2">The sequence shown here is derived from an EMBL/GenBank/DDBJ whole genome shotgun (WGS) entry which is preliminary data.</text>
</comment>
<organism evidence="2">
    <name type="scientific">marine sediment metagenome</name>
    <dbReference type="NCBI Taxonomy" id="412755"/>
    <lineage>
        <taxon>unclassified sequences</taxon>
        <taxon>metagenomes</taxon>
        <taxon>ecological metagenomes</taxon>
    </lineage>
</organism>
<evidence type="ECO:0000259" key="1">
    <source>
        <dbReference type="Pfam" id="PF13186"/>
    </source>
</evidence>
<feature type="non-terminal residue" evidence="2">
    <location>
        <position position="1"/>
    </location>
</feature>
<dbReference type="AlphaFoldDB" id="X1LS85"/>
<dbReference type="InterPro" id="IPR023885">
    <property type="entry name" value="4Fe4S-binding_SPASM_dom"/>
</dbReference>
<sequence>RGETKADFEKLLGTKNFLFWSRKYAITTQSVHLPDEASRFVIRGKGDKFLPHHRPACWKNGKYVYGDSVIVNVHGNLTGCCWDSSNLQTYGNVFEKPLSELRSGGLLKTLRRELVNKDFHRLPVCKRCVTLLPVTTPSPAPLSG</sequence>
<dbReference type="Gene3D" id="3.20.20.70">
    <property type="entry name" value="Aldolase class I"/>
    <property type="match status" value="1"/>
</dbReference>
<proteinExistence type="predicted"/>
<feature type="domain" description="4Fe4S-binding SPASM" evidence="1">
    <location>
        <begin position="67"/>
        <end position="128"/>
    </location>
</feature>
<reference evidence="2" key="1">
    <citation type="journal article" date="2014" name="Front. Microbiol.">
        <title>High frequency of phylogenetically diverse reductive dehalogenase-homologous genes in deep subseafloor sedimentary metagenomes.</title>
        <authorList>
            <person name="Kawai M."/>
            <person name="Futagami T."/>
            <person name="Toyoda A."/>
            <person name="Takaki Y."/>
            <person name="Nishi S."/>
            <person name="Hori S."/>
            <person name="Arai W."/>
            <person name="Tsubouchi T."/>
            <person name="Morono Y."/>
            <person name="Uchiyama I."/>
            <person name="Ito T."/>
            <person name="Fujiyama A."/>
            <person name="Inagaki F."/>
            <person name="Takami H."/>
        </authorList>
    </citation>
    <scope>NUCLEOTIDE SEQUENCE</scope>
    <source>
        <strain evidence="2">Expedition CK06-06</strain>
    </source>
</reference>
<protein>
    <recommendedName>
        <fullName evidence="1">4Fe4S-binding SPASM domain-containing protein</fullName>
    </recommendedName>
</protein>
<name>X1LS85_9ZZZZ</name>
<dbReference type="Pfam" id="PF13186">
    <property type="entry name" value="SPASM"/>
    <property type="match status" value="1"/>
</dbReference>
<accession>X1LS85</accession>